<evidence type="ECO:0000313" key="1">
    <source>
        <dbReference type="EMBL" id="KAG8222801.1"/>
    </source>
</evidence>
<reference evidence="1" key="2">
    <citation type="submission" date="2017-10" db="EMBL/GenBank/DDBJ databases">
        <title>Ladona fulva Genome sequencing and assembly.</title>
        <authorList>
            <person name="Murali S."/>
            <person name="Richards S."/>
            <person name="Bandaranaike D."/>
            <person name="Bellair M."/>
            <person name="Blankenburg K."/>
            <person name="Chao H."/>
            <person name="Dinh H."/>
            <person name="Doddapaneni H."/>
            <person name="Dugan-Rocha S."/>
            <person name="Elkadiri S."/>
            <person name="Gnanaolivu R."/>
            <person name="Hernandez B."/>
            <person name="Skinner E."/>
            <person name="Javaid M."/>
            <person name="Lee S."/>
            <person name="Li M."/>
            <person name="Ming W."/>
            <person name="Munidasa M."/>
            <person name="Muniz J."/>
            <person name="Nguyen L."/>
            <person name="Hughes D."/>
            <person name="Osuji N."/>
            <person name="Pu L.-L."/>
            <person name="Puazo M."/>
            <person name="Qu C."/>
            <person name="Quiroz J."/>
            <person name="Raj R."/>
            <person name="Weissenberger G."/>
            <person name="Xin Y."/>
            <person name="Zou X."/>
            <person name="Han Y."/>
            <person name="Worley K."/>
            <person name="Muzny D."/>
            <person name="Gibbs R."/>
        </authorList>
    </citation>
    <scope>NUCLEOTIDE SEQUENCE</scope>
    <source>
        <strain evidence="1">Sampled in the wild</strain>
    </source>
</reference>
<accession>A0A8K0NUV9</accession>
<dbReference type="Proteomes" id="UP000792457">
    <property type="component" value="Unassembled WGS sequence"/>
</dbReference>
<sequence>MRKKNAPVSLATALAISVFPVPGGPYIRIPLGGLTPMALKRLGCRRGCQGNYSKQGGNLIAELSKQP</sequence>
<dbReference type="PANTHER" id="PTHR37449">
    <property type="match status" value="1"/>
</dbReference>
<dbReference type="EMBL" id="KZ308144">
    <property type="protein sequence ID" value="KAG8222801.1"/>
    <property type="molecule type" value="Genomic_DNA"/>
</dbReference>
<dbReference type="PANTHER" id="PTHR37449:SF1">
    <property type="entry name" value="OS02G0159950 PROTEIN"/>
    <property type="match status" value="1"/>
</dbReference>
<comment type="caution">
    <text evidence="1">The sequence shown here is derived from an EMBL/GenBank/DDBJ whole genome shotgun (WGS) entry which is preliminary data.</text>
</comment>
<organism evidence="1 2">
    <name type="scientific">Ladona fulva</name>
    <name type="common">Scarce chaser dragonfly</name>
    <name type="synonym">Libellula fulva</name>
    <dbReference type="NCBI Taxonomy" id="123851"/>
    <lineage>
        <taxon>Eukaryota</taxon>
        <taxon>Metazoa</taxon>
        <taxon>Ecdysozoa</taxon>
        <taxon>Arthropoda</taxon>
        <taxon>Hexapoda</taxon>
        <taxon>Insecta</taxon>
        <taxon>Pterygota</taxon>
        <taxon>Palaeoptera</taxon>
        <taxon>Odonata</taxon>
        <taxon>Epiprocta</taxon>
        <taxon>Anisoptera</taxon>
        <taxon>Libelluloidea</taxon>
        <taxon>Libellulidae</taxon>
        <taxon>Ladona</taxon>
    </lineage>
</organism>
<gene>
    <name evidence="1" type="ORF">J437_LFUL005007</name>
</gene>
<dbReference type="AlphaFoldDB" id="A0A8K0NUV9"/>
<name>A0A8K0NUV9_LADFU</name>
<reference evidence="1" key="1">
    <citation type="submission" date="2013-04" db="EMBL/GenBank/DDBJ databases">
        <authorList>
            <person name="Qu J."/>
            <person name="Murali S.C."/>
            <person name="Bandaranaike D."/>
            <person name="Bellair M."/>
            <person name="Blankenburg K."/>
            <person name="Chao H."/>
            <person name="Dinh H."/>
            <person name="Doddapaneni H."/>
            <person name="Downs B."/>
            <person name="Dugan-Rocha S."/>
            <person name="Elkadiri S."/>
            <person name="Gnanaolivu R.D."/>
            <person name="Hernandez B."/>
            <person name="Javaid M."/>
            <person name="Jayaseelan J.C."/>
            <person name="Lee S."/>
            <person name="Li M."/>
            <person name="Ming W."/>
            <person name="Munidasa M."/>
            <person name="Muniz J."/>
            <person name="Nguyen L."/>
            <person name="Ongeri F."/>
            <person name="Osuji N."/>
            <person name="Pu L.-L."/>
            <person name="Puazo M."/>
            <person name="Qu C."/>
            <person name="Quiroz J."/>
            <person name="Raj R."/>
            <person name="Weissenberger G."/>
            <person name="Xin Y."/>
            <person name="Zou X."/>
            <person name="Han Y."/>
            <person name="Richards S."/>
            <person name="Worley K."/>
            <person name="Muzny D."/>
            <person name="Gibbs R."/>
        </authorList>
    </citation>
    <scope>NUCLEOTIDE SEQUENCE</scope>
    <source>
        <strain evidence="1">Sampled in the wild</strain>
    </source>
</reference>
<protein>
    <submittedName>
        <fullName evidence="1">Uncharacterized protein</fullName>
    </submittedName>
</protein>
<keyword evidence="2" id="KW-1185">Reference proteome</keyword>
<dbReference type="OrthoDB" id="7916205at2759"/>
<proteinExistence type="predicted"/>
<evidence type="ECO:0000313" key="2">
    <source>
        <dbReference type="Proteomes" id="UP000792457"/>
    </source>
</evidence>